<proteinExistence type="predicted"/>
<gene>
    <name evidence="1" type="ORF">Cri9333_2754</name>
</gene>
<dbReference type="EMBL" id="CP003620">
    <property type="protein sequence ID" value="AFZ13604.1"/>
    <property type="molecule type" value="Genomic_DNA"/>
</dbReference>
<dbReference type="Proteomes" id="UP000010472">
    <property type="component" value="Chromosome"/>
</dbReference>
<organism evidence="1 2">
    <name type="scientific">Crinalium epipsammum PCC 9333</name>
    <dbReference type="NCBI Taxonomy" id="1173022"/>
    <lineage>
        <taxon>Bacteria</taxon>
        <taxon>Bacillati</taxon>
        <taxon>Cyanobacteriota</taxon>
        <taxon>Cyanophyceae</taxon>
        <taxon>Gomontiellales</taxon>
        <taxon>Gomontiellaceae</taxon>
        <taxon>Crinalium</taxon>
    </lineage>
</organism>
<dbReference type="STRING" id="1173022.Cri9333_2754"/>
<evidence type="ECO:0000313" key="1">
    <source>
        <dbReference type="EMBL" id="AFZ13604.1"/>
    </source>
</evidence>
<dbReference type="KEGG" id="cep:Cri9333_2754"/>
<keyword evidence="2" id="KW-1185">Reference proteome</keyword>
<evidence type="ECO:0000313" key="2">
    <source>
        <dbReference type="Proteomes" id="UP000010472"/>
    </source>
</evidence>
<sequence>MSSPDFAQEFFHTVVEDCLVKLDYADLCTLKNHIEQASQQKIADSELAYRASLIAASELLASKL</sequence>
<dbReference type="HOGENOM" id="CLU_2860165_0_0_3"/>
<accession>K9W1D7</accession>
<reference evidence="1 2" key="1">
    <citation type="submission" date="2012-06" db="EMBL/GenBank/DDBJ databases">
        <title>Finished chromosome of genome of Crinalium epipsammum PCC 9333.</title>
        <authorList>
            <consortium name="US DOE Joint Genome Institute"/>
            <person name="Gugger M."/>
            <person name="Coursin T."/>
            <person name="Rippka R."/>
            <person name="Tandeau De Marsac N."/>
            <person name="Huntemann M."/>
            <person name="Wei C.-L."/>
            <person name="Han J."/>
            <person name="Detter J.C."/>
            <person name="Han C."/>
            <person name="Tapia R."/>
            <person name="Davenport K."/>
            <person name="Daligault H."/>
            <person name="Erkkila T."/>
            <person name="Gu W."/>
            <person name="Munk A.C.C."/>
            <person name="Teshima H."/>
            <person name="Xu Y."/>
            <person name="Chain P."/>
            <person name="Chen A."/>
            <person name="Krypides N."/>
            <person name="Mavromatis K."/>
            <person name="Markowitz V."/>
            <person name="Szeto E."/>
            <person name="Ivanova N."/>
            <person name="Mikhailova N."/>
            <person name="Ovchinnikova G."/>
            <person name="Pagani I."/>
            <person name="Pati A."/>
            <person name="Goodwin L."/>
            <person name="Peters L."/>
            <person name="Pitluck S."/>
            <person name="Woyke T."/>
            <person name="Kerfeld C."/>
        </authorList>
    </citation>
    <scope>NUCLEOTIDE SEQUENCE [LARGE SCALE GENOMIC DNA]</scope>
    <source>
        <strain evidence="1 2">PCC 9333</strain>
    </source>
</reference>
<protein>
    <submittedName>
        <fullName evidence="1">Uncharacterized protein</fullName>
    </submittedName>
</protein>
<dbReference type="AlphaFoldDB" id="K9W1D7"/>
<dbReference type="RefSeq" id="WP_015203714.1">
    <property type="nucleotide sequence ID" value="NC_019753.1"/>
</dbReference>
<name>K9W1D7_9CYAN</name>